<evidence type="ECO:0000256" key="2">
    <source>
        <dbReference type="ARBA" id="ARBA00005811"/>
    </source>
</evidence>
<keyword evidence="3" id="KW-1003">Cell membrane</keyword>
<keyword evidence="5" id="KW-1133">Transmembrane helix</keyword>
<evidence type="ECO:0000256" key="3">
    <source>
        <dbReference type="ARBA" id="ARBA00022475"/>
    </source>
</evidence>
<evidence type="ECO:0000256" key="1">
    <source>
        <dbReference type="ARBA" id="ARBA00004162"/>
    </source>
</evidence>
<dbReference type="InterPro" id="IPR003400">
    <property type="entry name" value="ExbD"/>
</dbReference>
<evidence type="ECO:0000313" key="9">
    <source>
        <dbReference type="Proteomes" id="UP000009011"/>
    </source>
</evidence>
<gene>
    <name evidence="8" type="ordered locus">MROS_2570</name>
</gene>
<dbReference type="OrthoDB" id="9801500at2"/>
<reference evidence="8 9" key="1">
    <citation type="journal article" date="2013" name="PLoS ONE">
        <title>Genomic analysis of Melioribacter roseus, facultatively anaerobic organotrophic bacterium representing a novel deep lineage within Bacteriodetes/Chlorobi group.</title>
        <authorList>
            <person name="Kadnikov V.V."/>
            <person name="Mardanov A.V."/>
            <person name="Podosokorskaya O.A."/>
            <person name="Gavrilov S.N."/>
            <person name="Kublanov I.V."/>
            <person name="Beletsky A.V."/>
            <person name="Bonch-Osmolovskaya E.A."/>
            <person name="Ravin N.V."/>
        </authorList>
    </citation>
    <scope>NUCLEOTIDE SEQUENCE [LARGE SCALE GENOMIC DNA]</scope>
    <source>
        <strain evidence="9">JCM 17771 / P3M-2</strain>
    </source>
</reference>
<dbReference type="EMBL" id="CP003557">
    <property type="protein sequence ID" value="AFN75800.1"/>
    <property type="molecule type" value="Genomic_DNA"/>
</dbReference>
<protein>
    <submittedName>
        <fullName evidence="8">Biopolymer transport protein ExbD/TolR</fullName>
    </submittedName>
</protein>
<keyword evidence="4 7" id="KW-0812">Transmembrane</keyword>
<dbReference type="STRING" id="1191523.MROS_2570"/>
<dbReference type="HOGENOM" id="CLU_114443_0_0_10"/>
<dbReference type="PANTHER" id="PTHR30558:SF3">
    <property type="entry name" value="BIOPOLYMER TRANSPORT PROTEIN EXBD-RELATED"/>
    <property type="match status" value="1"/>
</dbReference>
<evidence type="ECO:0000256" key="5">
    <source>
        <dbReference type="ARBA" id="ARBA00022989"/>
    </source>
</evidence>
<dbReference type="eggNOG" id="COG0848">
    <property type="taxonomic scope" value="Bacteria"/>
</dbReference>
<keyword evidence="7" id="KW-0653">Protein transport</keyword>
<keyword evidence="6" id="KW-0472">Membrane</keyword>
<dbReference type="RefSeq" id="WP_014857230.1">
    <property type="nucleotide sequence ID" value="NC_018178.1"/>
</dbReference>
<evidence type="ECO:0000256" key="7">
    <source>
        <dbReference type="RuleBase" id="RU003879"/>
    </source>
</evidence>
<organism evidence="8 9">
    <name type="scientific">Melioribacter roseus (strain DSM 23840 / JCM 17771 / VKM B-2668 / P3M-2)</name>
    <dbReference type="NCBI Taxonomy" id="1191523"/>
    <lineage>
        <taxon>Bacteria</taxon>
        <taxon>Pseudomonadati</taxon>
        <taxon>Ignavibacteriota</taxon>
        <taxon>Ignavibacteria</taxon>
        <taxon>Ignavibacteriales</taxon>
        <taxon>Melioribacteraceae</taxon>
        <taxon>Melioribacter</taxon>
    </lineage>
</organism>
<dbReference type="AlphaFoldDB" id="I6Z9I1"/>
<comment type="similarity">
    <text evidence="2 7">Belongs to the ExbD/TolR family.</text>
</comment>
<dbReference type="Pfam" id="PF02472">
    <property type="entry name" value="ExbD"/>
    <property type="match status" value="1"/>
</dbReference>
<evidence type="ECO:0000256" key="6">
    <source>
        <dbReference type="ARBA" id="ARBA00023136"/>
    </source>
</evidence>
<accession>I6Z9I1</accession>
<sequence>MVKIKKRKLSEAEIPTSSMADISFLLLLFFLVSTVIDVDTGIGLVLPEYIPPEQQEFVPISKDRLAAVLINENGDVLLNNQIIAIPQIAKTLKPRIEEKINLPSNKKLVVSVKTDRKTNYNLYIQALDQIKDAYFQVREEYARSRFGKKIVDLDERSEEMKEIKEKIPIIISIAEPETVKK</sequence>
<proteinExistence type="inferred from homology"/>
<dbReference type="GO" id="GO:0022857">
    <property type="term" value="F:transmembrane transporter activity"/>
    <property type="evidence" value="ECO:0007669"/>
    <property type="project" value="InterPro"/>
</dbReference>
<keyword evidence="9" id="KW-1185">Reference proteome</keyword>
<dbReference type="GO" id="GO:0015031">
    <property type="term" value="P:protein transport"/>
    <property type="evidence" value="ECO:0007669"/>
    <property type="project" value="UniProtKB-KW"/>
</dbReference>
<name>I6Z9I1_MELRP</name>
<evidence type="ECO:0000313" key="8">
    <source>
        <dbReference type="EMBL" id="AFN75800.1"/>
    </source>
</evidence>
<dbReference type="PANTHER" id="PTHR30558">
    <property type="entry name" value="EXBD MEMBRANE COMPONENT OF PMF-DRIVEN MACROMOLECULE IMPORT SYSTEM"/>
    <property type="match status" value="1"/>
</dbReference>
<dbReference type="GO" id="GO:0005886">
    <property type="term" value="C:plasma membrane"/>
    <property type="evidence" value="ECO:0007669"/>
    <property type="project" value="UniProtKB-SubCell"/>
</dbReference>
<comment type="subcellular location">
    <subcellularLocation>
        <location evidence="1">Cell membrane</location>
        <topology evidence="1">Single-pass membrane protein</topology>
    </subcellularLocation>
    <subcellularLocation>
        <location evidence="7">Cell membrane</location>
        <topology evidence="7">Single-pass type II membrane protein</topology>
    </subcellularLocation>
</comment>
<keyword evidence="7" id="KW-0813">Transport</keyword>
<dbReference type="Proteomes" id="UP000009011">
    <property type="component" value="Chromosome"/>
</dbReference>
<evidence type="ECO:0000256" key="4">
    <source>
        <dbReference type="ARBA" id="ARBA00022692"/>
    </source>
</evidence>
<dbReference type="KEGG" id="mro:MROS_2570"/>